<gene>
    <name evidence="1" type="ORF">UFOVP1604_58</name>
</gene>
<dbReference type="InterPro" id="IPR011051">
    <property type="entry name" value="RmlC_Cupin_sf"/>
</dbReference>
<accession>A0A6J5SUM5</accession>
<dbReference type="InterPro" id="IPR014710">
    <property type="entry name" value="RmlC-like_jellyroll"/>
</dbReference>
<reference evidence="1" key="1">
    <citation type="submission" date="2020-05" db="EMBL/GenBank/DDBJ databases">
        <authorList>
            <person name="Chiriac C."/>
            <person name="Salcher M."/>
            <person name="Ghai R."/>
            <person name="Kavagutti S V."/>
        </authorList>
    </citation>
    <scope>NUCLEOTIDE SEQUENCE</scope>
</reference>
<dbReference type="EMBL" id="LR797474">
    <property type="protein sequence ID" value="CAB4218950.1"/>
    <property type="molecule type" value="Genomic_DNA"/>
</dbReference>
<proteinExistence type="predicted"/>
<dbReference type="Gene3D" id="2.60.120.10">
    <property type="entry name" value="Jelly Rolls"/>
    <property type="match status" value="1"/>
</dbReference>
<evidence type="ECO:0000313" key="1">
    <source>
        <dbReference type="EMBL" id="CAB4218950.1"/>
    </source>
</evidence>
<organism evidence="1">
    <name type="scientific">uncultured Caudovirales phage</name>
    <dbReference type="NCBI Taxonomy" id="2100421"/>
    <lineage>
        <taxon>Viruses</taxon>
        <taxon>Duplodnaviria</taxon>
        <taxon>Heunggongvirae</taxon>
        <taxon>Uroviricota</taxon>
        <taxon>Caudoviricetes</taxon>
        <taxon>Peduoviridae</taxon>
        <taxon>Maltschvirus</taxon>
        <taxon>Maltschvirus maltsch</taxon>
    </lineage>
</organism>
<sequence length="126" mass="14665">MGHQIKPTVCKGCEVPKGWGREIIIENNDKYCGKILQFDEGCKFSMHYHLLKDETWYVNSGIFIYRWIDTETAEVHEQQLTAGDVVRQLPGQPHQIEAIFEGEIFEVSTTHMDEDSYRVWKGDSQK</sequence>
<dbReference type="SUPFAM" id="SSF51182">
    <property type="entry name" value="RmlC-like cupins"/>
    <property type="match status" value="1"/>
</dbReference>
<name>A0A6J5SUM5_9CAUD</name>
<protein>
    <submittedName>
        <fullName evidence="1">Uncharacterized protein</fullName>
    </submittedName>
</protein>